<feature type="non-terminal residue" evidence="1">
    <location>
        <position position="89"/>
    </location>
</feature>
<comment type="caution">
    <text evidence="1">The sequence shown here is derived from an EMBL/GenBank/DDBJ whole genome shotgun (WGS) entry which is preliminary data.</text>
</comment>
<gene>
    <name evidence="1" type="ORF">PCOR1329_LOCUS28877</name>
</gene>
<organism evidence="1 2">
    <name type="scientific">Prorocentrum cordatum</name>
    <dbReference type="NCBI Taxonomy" id="2364126"/>
    <lineage>
        <taxon>Eukaryota</taxon>
        <taxon>Sar</taxon>
        <taxon>Alveolata</taxon>
        <taxon>Dinophyceae</taxon>
        <taxon>Prorocentrales</taxon>
        <taxon>Prorocentraceae</taxon>
        <taxon>Prorocentrum</taxon>
    </lineage>
</organism>
<evidence type="ECO:0000313" key="1">
    <source>
        <dbReference type="EMBL" id="CAK0830167.1"/>
    </source>
</evidence>
<name>A0ABN9SH25_9DINO</name>
<keyword evidence="2" id="KW-1185">Reference proteome</keyword>
<reference evidence="1" key="1">
    <citation type="submission" date="2023-10" db="EMBL/GenBank/DDBJ databases">
        <authorList>
            <person name="Chen Y."/>
            <person name="Shah S."/>
            <person name="Dougan E. K."/>
            <person name="Thang M."/>
            <person name="Chan C."/>
        </authorList>
    </citation>
    <scope>NUCLEOTIDE SEQUENCE [LARGE SCALE GENOMIC DNA]</scope>
</reference>
<dbReference type="EMBL" id="CAUYUJ010010748">
    <property type="protein sequence ID" value="CAK0830167.1"/>
    <property type="molecule type" value="Genomic_DNA"/>
</dbReference>
<accession>A0ABN9SH25</accession>
<dbReference type="Proteomes" id="UP001189429">
    <property type="component" value="Unassembled WGS sequence"/>
</dbReference>
<proteinExistence type="predicted"/>
<protein>
    <submittedName>
        <fullName evidence="1">Uncharacterized protein</fullName>
    </submittedName>
</protein>
<sequence>LGRNEGAGRDGVPFELLVAAGDVVNHPLDSIYQGIVNDECWPAAWTGGCVQNTYKKEGPREGCDESRGIALEDHADKGFKQHLSGHVTP</sequence>
<feature type="non-terminal residue" evidence="1">
    <location>
        <position position="1"/>
    </location>
</feature>
<evidence type="ECO:0000313" key="2">
    <source>
        <dbReference type="Proteomes" id="UP001189429"/>
    </source>
</evidence>